<dbReference type="Proteomes" id="UP000179057">
    <property type="component" value="Unassembled WGS sequence"/>
</dbReference>
<protein>
    <submittedName>
        <fullName evidence="1">Uncharacterized protein</fullName>
    </submittedName>
</protein>
<name>A0A1F8E1L9_9BACT</name>
<dbReference type="EMBL" id="MGIV01000017">
    <property type="protein sequence ID" value="OGM94078.1"/>
    <property type="molecule type" value="Genomic_DNA"/>
</dbReference>
<accession>A0A1F8E1L9</accession>
<gene>
    <name evidence="1" type="ORF">A2610_01755</name>
</gene>
<evidence type="ECO:0000313" key="2">
    <source>
        <dbReference type="Proteomes" id="UP000179057"/>
    </source>
</evidence>
<organism evidence="1 2">
    <name type="scientific">Candidatus Wolfebacteria bacterium RIFOXYD1_FULL_48_65</name>
    <dbReference type="NCBI Taxonomy" id="1802561"/>
    <lineage>
        <taxon>Bacteria</taxon>
        <taxon>Candidatus Wolfeibacteriota</taxon>
    </lineage>
</organism>
<dbReference type="AlphaFoldDB" id="A0A1F8E1L9"/>
<proteinExistence type="predicted"/>
<comment type="caution">
    <text evidence="1">The sequence shown here is derived from an EMBL/GenBank/DDBJ whole genome shotgun (WGS) entry which is preliminary data.</text>
</comment>
<sequence>MVGKQEPNARGNAGIFVGIVIPALRPRVVARVRQPTDPAGIQRKIDSGSEAGITCSRGYARGENMRFSMNQIYYP</sequence>
<reference evidence="1 2" key="1">
    <citation type="journal article" date="2016" name="Nat. Commun.">
        <title>Thousands of microbial genomes shed light on interconnected biogeochemical processes in an aquifer system.</title>
        <authorList>
            <person name="Anantharaman K."/>
            <person name="Brown C.T."/>
            <person name="Hug L.A."/>
            <person name="Sharon I."/>
            <person name="Castelle C.J."/>
            <person name="Probst A.J."/>
            <person name="Thomas B.C."/>
            <person name="Singh A."/>
            <person name="Wilkins M.J."/>
            <person name="Karaoz U."/>
            <person name="Brodie E.L."/>
            <person name="Williams K.H."/>
            <person name="Hubbard S.S."/>
            <person name="Banfield J.F."/>
        </authorList>
    </citation>
    <scope>NUCLEOTIDE SEQUENCE [LARGE SCALE GENOMIC DNA]</scope>
</reference>
<evidence type="ECO:0000313" key="1">
    <source>
        <dbReference type="EMBL" id="OGM94078.1"/>
    </source>
</evidence>